<dbReference type="PANTHER" id="PTHR47977">
    <property type="entry name" value="RAS-RELATED PROTEIN RAB"/>
    <property type="match status" value="1"/>
</dbReference>
<evidence type="ECO:0000313" key="4">
    <source>
        <dbReference type="EMBL" id="KAG5453743.1"/>
    </source>
</evidence>
<dbReference type="GO" id="GO:0003924">
    <property type="term" value="F:GTPase activity"/>
    <property type="evidence" value="ECO:0007669"/>
    <property type="project" value="InterPro"/>
</dbReference>
<accession>A0A3R7DCE4</accession>
<dbReference type="SMART" id="SM00173">
    <property type="entry name" value="RAS"/>
    <property type="match status" value="1"/>
</dbReference>
<dbReference type="InterPro" id="IPR001806">
    <property type="entry name" value="Small_GTPase"/>
</dbReference>
<dbReference type="SMART" id="SM00175">
    <property type="entry name" value="RAB"/>
    <property type="match status" value="1"/>
</dbReference>
<proteinExistence type="predicted"/>
<feature type="region of interest" description="Disordered" evidence="3">
    <location>
        <begin position="305"/>
        <end position="329"/>
    </location>
</feature>
<dbReference type="AlphaFoldDB" id="A0A3R7DCE4"/>
<dbReference type="NCBIfam" id="TIGR00231">
    <property type="entry name" value="small_GTP"/>
    <property type="match status" value="1"/>
</dbReference>
<dbReference type="PROSITE" id="PS51419">
    <property type="entry name" value="RAB"/>
    <property type="match status" value="1"/>
</dbReference>
<dbReference type="OrthoDB" id="9989112at2759"/>
<evidence type="ECO:0000256" key="3">
    <source>
        <dbReference type="SAM" id="MobiDB-lite"/>
    </source>
</evidence>
<evidence type="ECO:0000256" key="2">
    <source>
        <dbReference type="ARBA" id="ARBA00023134"/>
    </source>
</evidence>
<keyword evidence="1" id="KW-0547">Nucleotide-binding</keyword>
<dbReference type="InterPro" id="IPR050227">
    <property type="entry name" value="Rab"/>
</dbReference>
<evidence type="ECO:0000313" key="5">
    <source>
        <dbReference type="Proteomes" id="UP000286415"/>
    </source>
</evidence>
<dbReference type="STRING" id="79923.A0A3R7DCE4"/>
<reference evidence="4 5" key="1">
    <citation type="journal article" date="2018" name="Biotechnol. Adv.">
        <title>Improved genomic resources and new bioinformatic workflow for the carcinogenic parasite Clonorchis sinensis: Biotechnological implications.</title>
        <authorList>
            <person name="Wang D."/>
            <person name="Korhonen P.K."/>
            <person name="Gasser R.B."/>
            <person name="Young N.D."/>
        </authorList>
    </citation>
    <scope>NUCLEOTIDE SEQUENCE [LARGE SCALE GENOMIC DNA]</scope>
    <source>
        <strain evidence="4">Cs-k2</strain>
    </source>
</reference>
<protein>
    <submittedName>
        <fullName evidence="4">Ras- protein Rab-18A</fullName>
    </submittedName>
</protein>
<reference evidence="4 5" key="2">
    <citation type="journal article" date="2021" name="Genomics">
        <title>High-quality reference genome for Clonorchis sinensis.</title>
        <authorList>
            <person name="Young N.D."/>
            <person name="Stroehlein A.J."/>
            <person name="Kinkar L."/>
            <person name="Wang T."/>
            <person name="Sohn W.M."/>
            <person name="Chang B.C.H."/>
            <person name="Kaur P."/>
            <person name="Weisz D."/>
            <person name="Dudchenko O."/>
            <person name="Aiden E.L."/>
            <person name="Korhonen P.K."/>
            <person name="Gasser R.B."/>
        </authorList>
    </citation>
    <scope>NUCLEOTIDE SEQUENCE [LARGE SCALE GENOMIC DNA]</scope>
    <source>
        <strain evidence="4">Cs-k2</strain>
    </source>
</reference>
<organism evidence="4 5">
    <name type="scientific">Clonorchis sinensis</name>
    <name type="common">Chinese liver fluke</name>
    <dbReference type="NCBI Taxonomy" id="79923"/>
    <lineage>
        <taxon>Eukaryota</taxon>
        <taxon>Metazoa</taxon>
        <taxon>Spiralia</taxon>
        <taxon>Lophotrochozoa</taxon>
        <taxon>Platyhelminthes</taxon>
        <taxon>Trematoda</taxon>
        <taxon>Digenea</taxon>
        <taxon>Opisthorchiida</taxon>
        <taxon>Opisthorchiata</taxon>
        <taxon>Opisthorchiidae</taxon>
        <taxon>Clonorchis</taxon>
    </lineage>
</organism>
<dbReference type="Pfam" id="PF00071">
    <property type="entry name" value="Ras"/>
    <property type="match status" value="1"/>
</dbReference>
<evidence type="ECO:0000256" key="1">
    <source>
        <dbReference type="ARBA" id="ARBA00022741"/>
    </source>
</evidence>
<dbReference type="PROSITE" id="PS51421">
    <property type="entry name" value="RAS"/>
    <property type="match status" value="1"/>
</dbReference>
<dbReference type="InterPro" id="IPR027417">
    <property type="entry name" value="P-loop_NTPase"/>
</dbReference>
<name>A0A3R7DCE4_CLOSI</name>
<dbReference type="SMART" id="SM00176">
    <property type="entry name" value="RAN"/>
    <property type="match status" value="1"/>
</dbReference>
<dbReference type="GO" id="GO:0005525">
    <property type="term" value="F:GTP binding"/>
    <property type="evidence" value="ECO:0007669"/>
    <property type="project" value="UniProtKB-KW"/>
</dbReference>
<keyword evidence="5" id="KW-1185">Reference proteome</keyword>
<dbReference type="InParanoid" id="A0A3R7DCE4"/>
<dbReference type="SMART" id="SM00174">
    <property type="entry name" value="RHO"/>
    <property type="match status" value="1"/>
</dbReference>
<dbReference type="Gene3D" id="3.40.50.300">
    <property type="entry name" value="P-loop containing nucleotide triphosphate hydrolases"/>
    <property type="match status" value="1"/>
</dbReference>
<sequence>MLLIYLVQSGNVAHPIKNVTLFWGEASFRSMLWVKEQIRKTSSQLCLCARWPKWLEREFTDRKVRGSNPTSASQVPLSRLGQPGSIPALVLPPGGVAVSHRKGATAERIFQMCENSIFFFTSQMNIHRLCCGTTCYIPKSDRSCILLLRYINDSFEARVSATIGVDYRVKVTTVPDGTMIKLSIWDTAGQERFRTLTPNFYRGAHGAIIVYDVSNRGSFDRLSNWMEELKTFSSHHDMVRMLVGNKIDHIPRQVTREEGLRYARMFNMPYAETSAKTSEGVNSVFSDLVQRIYTIPHLWDPDSRHRPGMRHASSRLQLNHNRRSGNGCC</sequence>
<dbReference type="EMBL" id="NIRI02000010">
    <property type="protein sequence ID" value="KAG5453743.1"/>
    <property type="molecule type" value="Genomic_DNA"/>
</dbReference>
<gene>
    <name evidence="4" type="ORF">CSKR_102364</name>
</gene>
<dbReference type="Proteomes" id="UP000286415">
    <property type="component" value="Unassembled WGS sequence"/>
</dbReference>
<dbReference type="PROSITE" id="PS51420">
    <property type="entry name" value="RHO"/>
    <property type="match status" value="1"/>
</dbReference>
<dbReference type="InterPro" id="IPR005225">
    <property type="entry name" value="Small_GTP-bd"/>
</dbReference>
<comment type="caution">
    <text evidence="4">The sequence shown here is derived from an EMBL/GenBank/DDBJ whole genome shotgun (WGS) entry which is preliminary data.</text>
</comment>
<keyword evidence="2" id="KW-0342">GTP-binding</keyword>
<dbReference type="PRINTS" id="PR00449">
    <property type="entry name" value="RASTRNSFRMNG"/>
</dbReference>
<dbReference type="SUPFAM" id="SSF52540">
    <property type="entry name" value="P-loop containing nucleoside triphosphate hydrolases"/>
    <property type="match status" value="1"/>
</dbReference>
<dbReference type="FunFam" id="3.40.50.300:FF:001447">
    <property type="entry name" value="Ras-related protein Rab-1B"/>
    <property type="match status" value="1"/>
</dbReference>